<comment type="caution">
    <text evidence="2">The sequence shown here is derived from an EMBL/GenBank/DDBJ whole genome shotgun (WGS) entry which is preliminary data.</text>
</comment>
<dbReference type="EMBL" id="CAMXCT010004890">
    <property type="protein sequence ID" value="CAI4010698.1"/>
    <property type="molecule type" value="Genomic_DNA"/>
</dbReference>
<reference evidence="3" key="2">
    <citation type="submission" date="2024-04" db="EMBL/GenBank/DDBJ databases">
        <authorList>
            <person name="Chen Y."/>
            <person name="Shah S."/>
            <person name="Dougan E. K."/>
            <person name="Thang M."/>
            <person name="Chan C."/>
        </authorList>
    </citation>
    <scope>NUCLEOTIDE SEQUENCE [LARGE SCALE GENOMIC DNA]</scope>
</reference>
<gene>
    <name evidence="2" type="ORF">C1SCF055_LOCUS35941</name>
</gene>
<name>A0A9P1DL88_9DINO</name>
<dbReference type="SUPFAM" id="SSF48403">
    <property type="entry name" value="Ankyrin repeat"/>
    <property type="match status" value="1"/>
</dbReference>
<protein>
    <submittedName>
        <fullName evidence="2">Uncharacterized protein</fullName>
    </submittedName>
</protein>
<accession>A0A9P1DL88</accession>
<evidence type="ECO:0000313" key="3">
    <source>
        <dbReference type="EMBL" id="CAL1164073.1"/>
    </source>
</evidence>
<feature type="coiled-coil region" evidence="1">
    <location>
        <begin position="469"/>
        <end position="563"/>
    </location>
</feature>
<dbReference type="InterPro" id="IPR002110">
    <property type="entry name" value="Ankyrin_rpt"/>
</dbReference>
<evidence type="ECO:0000313" key="2">
    <source>
        <dbReference type="EMBL" id="CAI4010698.1"/>
    </source>
</evidence>
<dbReference type="InterPro" id="IPR036770">
    <property type="entry name" value="Ankyrin_rpt-contain_sf"/>
</dbReference>
<feature type="coiled-coil region" evidence="1">
    <location>
        <begin position="98"/>
        <end position="173"/>
    </location>
</feature>
<evidence type="ECO:0000256" key="1">
    <source>
        <dbReference type="SAM" id="Coils"/>
    </source>
</evidence>
<dbReference type="Gene3D" id="1.25.40.20">
    <property type="entry name" value="Ankyrin repeat-containing domain"/>
    <property type="match status" value="1"/>
</dbReference>
<keyword evidence="4" id="KW-1185">Reference proteome</keyword>
<dbReference type="Pfam" id="PF12796">
    <property type="entry name" value="Ank_2"/>
    <property type="match status" value="1"/>
</dbReference>
<reference evidence="2" key="1">
    <citation type="submission" date="2022-10" db="EMBL/GenBank/DDBJ databases">
        <authorList>
            <person name="Chen Y."/>
            <person name="Dougan E. K."/>
            <person name="Chan C."/>
            <person name="Rhodes N."/>
            <person name="Thang M."/>
        </authorList>
    </citation>
    <scope>NUCLEOTIDE SEQUENCE</scope>
</reference>
<organism evidence="2">
    <name type="scientific">Cladocopium goreaui</name>
    <dbReference type="NCBI Taxonomy" id="2562237"/>
    <lineage>
        <taxon>Eukaryota</taxon>
        <taxon>Sar</taxon>
        <taxon>Alveolata</taxon>
        <taxon>Dinophyceae</taxon>
        <taxon>Suessiales</taxon>
        <taxon>Symbiodiniaceae</taxon>
        <taxon>Cladocopium</taxon>
    </lineage>
</organism>
<dbReference type="OrthoDB" id="433365at2759"/>
<sequence>MGSKGWKVEVESVLPQAIQFWDHHKGIRRGDLLTSLDGRDVANLDGAVLEKFLFANRSAKGLRQLVFKRSPLNHLRWIREGPVAGPWEHAEPKVLSSLQRLAEDLRAEEERRRVMEQQTLLAQELAARLALSQESEREYVKAEAELYAAKNLREEKEDRIEALVEKMAWSSEETALEKLAHENEIHLAEMKAEAHTWKRKQDSGLQDFLAKTAKELEAMEEQVPHEDVYELEEVKYHPKVETNAGSPAHPLVGDLEEPESKLVVQPKLTFRPKVPHEDVYELEEVKYHPKAKVDAQRQALDSTKSRVAKTAEVVDTMRQRCRSAEMRLEDVEDEAAQARREEQVLEANLKAEERSAAALGQENSKLQEQLRVFKLKSSKAMAEIDEEEGQAAWLKAQVLERQQGQQQMSQENPCVVDVNVQMLAHLGPSDFRTDWVRPEMRHWHESEEYQWEMTQGQLDFDEKNMSRQLDLLRNEEMSQRQRLRDQEQEIEAEKRALALDVQQQQQQLMLHQANLKAEERSAAALGQENSKLQEQLRVFKLKSSKAMAEIDEEEGQAARLKAQVLERQQGQQQMSQEMRHWYESEEYQLEMTQRQLDFDEKNMSRQIESWRNLEMSQRQRLRDEEQEMEAEKRALALNVQQQQLQLMLHQETAEHWKLEQHALLKGQEMAEAAAREAERQAMEETERHLKEGKLVPGANSEVILIDPGPVGLTFYADDSAPPRVRKVKKDRREFWDNQGVKDGATVLAVGDTPTAHLTSADLLPLLNGRPLRLQFALDAVGEGINGTDSSGQTALHRALEAGDEAAALDVLANPEFKSINVQDNLGKTALHWAASGGLGEACKAILGHPDFRSENAVDYRGITAYEDAEGAGQMEVVKIFDNKHADPEDEQEGW</sequence>
<dbReference type="EMBL" id="CAMXCT030004890">
    <property type="protein sequence ID" value="CAL4798010.1"/>
    <property type="molecule type" value="Genomic_DNA"/>
</dbReference>
<feature type="coiled-coil region" evidence="1">
    <location>
        <begin position="314"/>
        <end position="369"/>
    </location>
</feature>
<dbReference type="EMBL" id="CAMXCT020004890">
    <property type="protein sequence ID" value="CAL1164073.1"/>
    <property type="molecule type" value="Genomic_DNA"/>
</dbReference>
<proteinExistence type="predicted"/>
<dbReference type="AlphaFoldDB" id="A0A9P1DL88"/>
<evidence type="ECO:0000313" key="4">
    <source>
        <dbReference type="Proteomes" id="UP001152797"/>
    </source>
</evidence>
<dbReference type="Proteomes" id="UP001152797">
    <property type="component" value="Unassembled WGS sequence"/>
</dbReference>
<feature type="coiled-coil region" evidence="1">
    <location>
        <begin position="611"/>
        <end position="687"/>
    </location>
</feature>
<keyword evidence="1" id="KW-0175">Coiled coil</keyword>